<evidence type="ECO:0000256" key="1">
    <source>
        <dbReference type="SAM" id="Coils"/>
    </source>
</evidence>
<feature type="compositionally biased region" description="Polar residues" evidence="2">
    <location>
        <begin position="115"/>
        <end position="143"/>
    </location>
</feature>
<dbReference type="Gene3D" id="3.40.50.300">
    <property type="entry name" value="P-loop containing nucleotide triphosphate hydrolases"/>
    <property type="match status" value="1"/>
</dbReference>
<feature type="compositionally biased region" description="Polar residues" evidence="2">
    <location>
        <begin position="180"/>
        <end position="199"/>
    </location>
</feature>
<feature type="compositionally biased region" description="Basic and acidic residues" evidence="2">
    <location>
        <begin position="1298"/>
        <end position="1307"/>
    </location>
</feature>
<evidence type="ECO:0008006" key="7">
    <source>
        <dbReference type="Google" id="ProtNLM"/>
    </source>
</evidence>
<feature type="region of interest" description="Disordered" evidence="2">
    <location>
        <begin position="115"/>
        <end position="229"/>
    </location>
</feature>
<feature type="region of interest" description="Disordered" evidence="2">
    <location>
        <begin position="270"/>
        <end position="292"/>
    </location>
</feature>
<feature type="region of interest" description="Disordered" evidence="2">
    <location>
        <begin position="702"/>
        <end position="763"/>
    </location>
</feature>
<dbReference type="PANTHER" id="PTHR36681:SF3">
    <property type="entry name" value="NUCLEAR GTPASE, GERMINAL CENTER-ASSOCIATED, TANDEM DUPLICATE 3"/>
    <property type="match status" value="1"/>
</dbReference>
<feature type="compositionally biased region" description="Basic residues" evidence="2">
    <location>
        <begin position="708"/>
        <end position="726"/>
    </location>
</feature>
<evidence type="ECO:0000313" key="5">
    <source>
        <dbReference type="EMBL" id="KAK0516113.1"/>
    </source>
</evidence>
<evidence type="ECO:0000256" key="2">
    <source>
        <dbReference type="SAM" id="MobiDB-lite"/>
    </source>
</evidence>
<name>A0AA39RA34_9LECA</name>
<feature type="compositionally biased region" description="Acidic residues" evidence="2">
    <location>
        <begin position="731"/>
        <end position="740"/>
    </location>
</feature>
<gene>
    <name evidence="5" type="ORF">JMJ35_002147</name>
</gene>
<dbReference type="InterPro" id="IPR027417">
    <property type="entry name" value="P-loop_NTPase"/>
</dbReference>
<keyword evidence="1" id="KW-0175">Coiled coil</keyword>
<feature type="compositionally biased region" description="Basic and acidic residues" evidence="2">
    <location>
        <begin position="1276"/>
        <end position="1289"/>
    </location>
</feature>
<feature type="compositionally biased region" description="Acidic residues" evidence="2">
    <location>
        <begin position="748"/>
        <end position="759"/>
    </location>
</feature>
<feature type="coiled-coil region" evidence="1">
    <location>
        <begin position="772"/>
        <end position="816"/>
    </location>
</feature>
<feature type="region of interest" description="Disordered" evidence="2">
    <location>
        <begin position="1276"/>
        <end position="1326"/>
    </location>
</feature>
<dbReference type="EMBL" id="JAFEKC020000003">
    <property type="protein sequence ID" value="KAK0516113.1"/>
    <property type="molecule type" value="Genomic_DNA"/>
</dbReference>
<organism evidence="5 6">
    <name type="scientific">Cladonia borealis</name>
    <dbReference type="NCBI Taxonomy" id="184061"/>
    <lineage>
        <taxon>Eukaryota</taxon>
        <taxon>Fungi</taxon>
        <taxon>Dikarya</taxon>
        <taxon>Ascomycota</taxon>
        <taxon>Pezizomycotina</taxon>
        <taxon>Lecanoromycetes</taxon>
        <taxon>OSLEUM clade</taxon>
        <taxon>Lecanoromycetidae</taxon>
        <taxon>Lecanorales</taxon>
        <taxon>Lecanorineae</taxon>
        <taxon>Cladoniaceae</taxon>
        <taxon>Cladonia</taxon>
    </lineage>
</organism>
<comment type="caution">
    <text evidence="5">The sequence shown here is derived from an EMBL/GenBank/DDBJ whole genome shotgun (WGS) entry which is preliminary data.</text>
</comment>
<dbReference type="SUPFAM" id="SSF52540">
    <property type="entry name" value="P-loop containing nucleoside triphosphate hydrolases"/>
    <property type="match status" value="1"/>
</dbReference>
<dbReference type="Pfam" id="PF00350">
    <property type="entry name" value="Dynamin_N"/>
    <property type="match status" value="1"/>
</dbReference>
<keyword evidence="6" id="KW-1185">Reference proteome</keyword>
<dbReference type="PANTHER" id="PTHR36681">
    <property type="entry name" value="NUCLEAR GTPASE, GERMINAL CENTER-ASSOCIATED, TANDEM DUPLICATE 3"/>
    <property type="match status" value="1"/>
</dbReference>
<feature type="domain" description="DUF7605" evidence="4">
    <location>
        <begin position="1013"/>
        <end position="1187"/>
    </location>
</feature>
<dbReference type="Proteomes" id="UP001166286">
    <property type="component" value="Unassembled WGS sequence"/>
</dbReference>
<evidence type="ECO:0000313" key="6">
    <source>
        <dbReference type="Proteomes" id="UP001166286"/>
    </source>
</evidence>
<proteinExistence type="predicted"/>
<reference evidence="5" key="1">
    <citation type="submission" date="2023-03" db="EMBL/GenBank/DDBJ databases">
        <title>Complete genome of Cladonia borealis.</title>
        <authorList>
            <person name="Park H."/>
        </authorList>
    </citation>
    <scope>NUCLEOTIDE SEQUENCE</scope>
    <source>
        <strain evidence="5">ANT050790</strain>
    </source>
</reference>
<accession>A0AA39RA34</accession>
<dbReference type="InterPro" id="IPR045063">
    <property type="entry name" value="Dynamin_N"/>
</dbReference>
<feature type="compositionally biased region" description="Low complexity" evidence="2">
    <location>
        <begin position="200"/>
        <end position="210"/>
    </location>
</feature>
<protein>
    <recommendedName>
        <fullName evidence="7">Nuclear GTPase SLIP-GC</fullName>
    </recommendedName>
</protein>
<sequence>MADTFSSRSLHDNAVRVKPSGQNVKPSTFWVAILKTDQEPTGNNTEEDFLWIKSPGKITAQTIQIQYDKACAPAEKWVLKHGSHPVNLQATVAELDVYHDRVVVFEAVKSSNVNRLPSRQPLQPTNTQVLSPPDKSQSSQNLSGVKMPIPAPPNLIPRPLDENSIFQPKPYLPQVHTDRSQPPANVRSNTNAPSSITLHSPSNVSHQSSSALHVEPRPPLSKVSSPATPVVSPARQAAISMRFSNTPSSVSGPDTAQLGAAQVGSYLGCEPRAKGSPQNIPSLDKPPISSSEVDDQHQKTFQLQTLLKDASPQMLEASVEQGVKLLDRLKGTMLEKLQNSVDAEQWIQQIDNLRNQATKTKTVIGVVGNTGAGKSSVINAMLDEERLVPTNCMRACTAVVTEISFNHEEEPYRAHIEFISQAEWEKELRIIFEDLLDGNGQVSRDCANEDTDAGIAWQKIKAVYPRKTKEDIAKSSTATLSREVSHVLGTTRDVKETDSLRFYKKLQQFVDSHEKATGVKDKENKKKERKEMEFWPLIRVVRIYVKSPALATGAVIVDLPGVHDANAARAAVAEGYMKQCTGLWIVAPINRAVDDKAAKSLLGESFKRQLKMDGGFNSVTFICSKTDDISFEEAQDSLGLDDEMAPYWAEIDELAKKQKAMKTQLKELKETKTIYGEISNDIDEQLDEWQILKEKLEEGKSVVAPKSKGARKRKSDVKDKSRKKQRWTIGSDDEDVEDSDYQSNSMDSEVDEQTEEDEAREPLTEEQITTKLQELRTAKKEARLHKTEITENVIALRQQIEEAEEAQQKIESKLSALCISGRNAYSRGAIQQDFAAGIKELDQELAAEEDEENFDPEAEVRDYEEVARGLPVFCVSSRGYQKLKGRLRKDPKILGFATIEETEIPRLQAHCEQLTEAGRSANCRTFINKLSQLLNSLSLWASNDGSGANMTEEQRAREARYLQKGLSALESGLEEAVRTTCKEIGDEFADNIFDKYNTAISNAVEDAIGTALKWGSPVNRENRAEGGVAWSTYKAICRRNGTYVNAQGPHEWNIALVNPMIKVLASGWEKTFTRRLPMAMASFVRNTSSVLKTFHCEVAGRARKSGTGIAGLSTLQQQATIYEALFKDLATIAKNQIDTCQKDINREFIKFIEHAMFTAYEQCVNERGVGSYARMKALMNTHVAQERHVMFQQSAENVRIKLVDLVREVEELMKDKADEVFISIKRDYRVALGGHDVQRDGEMLPRTQRAVRKEIKHILDGAEEAFMIAVGLEKKEDDRGKEDTDRGDMDVEGPCDGSDDKALKEESNLSPKTNTTPPKQVADKESAQILDTAASAREAVAGSPYVKENFDMPSSTRGLKLESE</sequence>
<evidence type="ECO:0000259" key="3">
    <source>
        <dbReference type="Pfam" id="PF00350"/>
    </source>
</evidence>
<evidence type="ECO:0000259" key="4">
    <source>
        <dbReference type="Pfam" id="PF24564"/>
    </source>
</evidence>
<feature type="domain" description="Dynamin N-terminal" evidence="3">
    <location>
        <begin position="364"/>
        <end position="602"/>
    </location>
</feature>
<feature type="compositionally biased region" description="Polar residues" evidence="2">
    <location>
        <begin position="1308"/>
        <end position="1318"/>
    </location>
</feature>
<dbReference type="Pfam" id="PF24564">
    <property type="entry name" value="DUF7605"/>
    <property type="match status" value="1"/>
</dbReference>
<dbReference type="InterPro" id="IPR056024">
    <property type="entry name" value="DUF7605"/>
</dbReference>